<dbReference type="AlphaFoldDB" id="A0A0E9S8H0"/>
<name>A0A0E9S8H0_ANGAN</name>
<proteinExistence type="predicted"/>
<evidence type="ECO:0000256" key="1">
    <source>
        <dbReference type="SAM" id="MobiDB-lite"/>
    </source>
</evidence>
<sequence>MSVHRVAASICHTCKTVAATKCISVKWRISVNASEAQVKHGQCMHSRTRRPSNEPPLQKNQQVRRTRAP</sequence>
<feature type="region of interest" description="Disordered" evidence="1">
    <location>
        <begin position="36"/>
        <end position="69"/>
    </location>
</feature>
<reference evidence="2" key="1">
    <citation type="submission" date="2014-11" db="EMBL/GenBank/DDBJ databases">
        <authorList>
            <person name="Amaro Gonzalez C."/>
        </authorList>
    </citation>
    <scope>NUCLEOTIDE SEQUENCE</scope>
</reference>
<protein>
    <submittedName>
        <fullName evidence="2">Uncharacterized protein</fullName>
    </submittedName>
</protein>
<reference evidence="2" key="2">
    <citation type="journal article" date="2015" name="Fish Shellfish Immunol.">
        <title>Early steps in the European eel (Anguilla anguilla)-Vibrio vulnificus interaction in the gills: Role of the RtxA13 toxin.</title>
        <authorList>
            <person name="Callol A."/>
            <person name="Pajuelo D."/>
            <person name="Ebbesson L."/>
            <person name="Teles M."/>
            <person name="MacKenzie S."/>
            <person name="Amaro C."/>
        </authorList>
    </citation>
    <scope>NUCLEOTIDE SEQUENCE</scope>
</reference>
<accession>A0A0E9S8H0</accession>
<dbReference type="EMBL" id="GBXM01071016">
    <property type="protein sequence ID" value="JAH37561.1"/>
    <property type="molecule type" value="Transcribed_RNA"/>
</dbReference>
<evidence type="ECO:0000313" key="2">
    <source>
        <dbReference type="EMBL" id="JAH37561.1"/>
    </source>
</evidence>
<organism evidence="2">
    <name type="scientific">Anguilla anguilla</name>
    <name type="common">European freshwater eel</name>
    <name type="synonym">Muraena anguilla</name>
    <dbReference type="NCBI Taxonomy" id="7936"/>
    <lineage>
        <taxon>Eukaryota</taxon>
        <taxon>Metazoa</taxon>
        <taxon>Chordata</taxon>
        <taxon>Craniata</taxon>
        <taxon>Vertebrata</taxon>
        <taxon>Euteleostomi</taxon>
        <taxon>Actinopterygii</taxon>
        <taxon>Neopterygii</taxon>
        <taxon>Teleostei</taxon>
        <taxon>Anguilliformes</taxon>
        <taxon>Anguillidae</taxon>
        <taxon>Anguilla</taxon>
    </lineage>
</organism>